<reference evidence="2 3" key="1">
    <citation type="submission" date="2019-01" db="EMBL/GenBank/DDBJ databases">
        <title>Vibrio BEI176 sp. nov, a marine bacterium isolated from China: eastern marignal seas.</title>
        <authorList>
            <person name="Li B."/>
        </authorList>
    </citation>
    <scope>NUCLEOTIDE SEQUENCE [LARGE SCALE GENOMIC DNA]</scope>
    <source>
        <strain evidence="2 3">BEI176</strain>
    </source>
</reference>
<keyword evidence="1" id="KW-0732">Signal</keyword>
<comment type="caution">
    <text evidence="2">The sequence shown here is derived from an EMBL/GenBank/DDBJ whole genome shotgun (WGS) entry which is preliminary data.</text>
</comment>
<dbReference type="Proteomes" id="UP000297753">
    <property type="component" value="Unassembled WGS sequence"/>
</dbReference>
<feature type="signal peptide" evidence="1">
    <location>
        <begin position="1"/>
        <end position="17"/>
    </location>
</feature>
<dbReference type="RefSeq" id="WP_134834270.1">
    <property type="nucleotide sequence ID" value="NZ_SATR01000003.1"/>
</dbReference>
<evidence type="ECO:0000256" key="1">
    <source>
        <dbReference type="SAM" id="SignalP"/>
    </source>
</evidence>
<sequence>MKKLLLVLLLVSPSALANIGCVGTVTKVLQYANGSVNVQTSYRNEFTVMCNIKDHWKGVSPESCKSMVSVLLTAQSTGKRIATFYSGSQYTCQNLPTYGSTPGPVYVGIVND</sequence>
<name>A0A4Y8WL88_9VIBR</name>
<evidence type="ECO:0000313" key="3">
    <source>
        <dbReference type="Proteomes" id="UP000297753"/>
    </source>
</evidence>
<proteinExistence type="predicted"/>
<gene>
    <name evidence="2" type="ORF">ELS82_03625</name>
</gene>
<evidence type="ECO:0000313" key="2">
    <source>
        <dbReference type="EMBL" id="TFH93051.1"/>
    </source>
</evidence>
<accession>A0A4Y8WL88</accession>
<dbReference type="EMBL" id="SATR01000003">
    <property type="protein sequence ID" value="TFH93051.1"/>
    <property type="molecule type" value="Genomic_DNA"/>
</dbReference>
<dbReference type="AlphaFoldDB" id="A0A4Y8WL88"/>
<dbReference type="OrthoDB" id="9154235at2"/>
<keyword evidence="3" id="KW-1185">Reference proteome</keyword>
<organism evidence="2 3">
    <name type="scientific">Vibrio ouci</name>
    <dbReference type="NCBI Taxonomy" id="2499078"/>
    <lineage>
        <taxon>Bacteria</taxon>
        <taxon>Pseudomonadati</taxon>
        <taxon>Pseudomonadota</taxon>
        <taxon>Gammaproteobacteria</taxon>
        <taxon>Vibrionales</taxon>
        <taxon>Vibrionaceae</taxon>
        <taxon>Vibrio</taxon>
    </lineage>
</organism>
<feature type="chain" id="PRO_5021444446" evidence="1">
    <location>
        <begin position="18"/>
        <end position="112"/>
    </location>
</feature>
<protein>
    <submittedName>
        <fullName evidence="2">Uncharacterized protein</fullName>
    </submittedName>
</protein>